<feature type="transmembrane region" description="Helical" evidence="1">
    <location>
        <begin position="32"/>
        <end position="49"/>
    </location>
</feature>
<proteinExistence type="predicted"/>
<comment type="caution">
    <text evidence="2">The sequence shown here is derived from an EMBL/GenBank/DDBJ whole genome shotgun (WGS) entry which is preliminary data.</text>
</comment>
<evidence type="ECO:0000256" key="1">
    <source>
        <dbReference type="SAM" id="Phobius"/>
    </source>
</evidence>
<organism evidence="2 3">
    <name type="scientific">Liparis tanakae</name>
    <name type="common">Tanaka's snailfish</name>
    <dbReference type="NCBI Taxonomy" id="230148"/>
    <lineage>
        <taxon>Eukaryota</taxon>
        <taxon>Metazoa</taxon>
        <taxon>Chordata</taxon>
        <taxon>Craniata</taxon>
        <taxon>Vertebrata</taxon>
        <taxon>Euteleostomi</taxon>
        <taxon>Actinopterygii</taxon>
        <taxon>Neopterygii</taxon>
        <taxon>Teleostei</taxon>
        <taxon>Neoteleostei</taxon>
        <taxon>Acanthomorphata</taxon>
        <taxon>Eupercaria</taxon>
        <taxon>Perciformes</taxon>
        <taxon>Cottioidei</taxon>
        <taxon>Cottales</taxon>
        <taxon>Liparidae</taxon>
        <taxon>Liparis</taxon>
    </lineage>
</organism>
<evidence type="ECO:0000313" key="2">
    <source>
        <dbReference type="EMBL" id="TNN41582.1"/>
    </source>
</evidence>
<evidence type="ECO:0000313" key="3">
    <source>
        <dbReference type="Proteomes" id="UP000314294"/>
    </source>
</evidence>
<keyword evidence="3" id="KW-1185">Reference proteome</keyword>
<dbReference type="EMBL" id="SRLO01001096">
    <property type="protein sequence ID" value="TNN41582.1"/>
    <property type="molecule type" value="Genomic_DNA"/>
</dbReference>
<reference evidence="2 3" key="1">
    <citation type="submission" date="2019-03" db="EMBL/GenBank/DDBJ databases">
        <title>First draft genome of Liparis tanakae, snailfish: a comprehensive survey of snailfish specific genes.</title>
        <authorList>
            <person name="Kim W."/>
            <person name="Song I."/>
            <person name="Jeong J.-H."/>
            <person name="Kim D."/>
            <person name="Kim S."/>
            <person name="Ryu S."/>
            <person name="Song J.Y."/>
            <person name="Lee S.K."/>
        </authorList>
    </citation>
    <scope>NUCLEOTIDE SEQUENCE [LARGE SCALE GENOMIC DNA]</scope>
    <source>
        <tissue evidence="2">Muscle</tissue>
    </source>
</reference>
<dbReference type="Proteomes" id="UP000314294">
    <property type="component" value="Unassembled WGS sequence"/>
</dbReference>
<dbReference type="AlphaFoldDB" id="A0A4Z2FMQ9"/>
<gene>
    <name evidence="2" type="ORF">EYF80_048250</name>
</gene>
<keyword evidence="1" id="KW-0472">Membrane</keyword>
<accession>A0A4Z2FMQ9</accession>
<keyword evidence="1" id="KW-1133">Transmembrane helix</keyword>
<name>A0A4Z2FMQ9_9TELE</name>
<sequence length="67" mass="7114">MNRSNIDNQTSYLGLFSSSLKPGTHNATLTEWRSIIIIIIIIIAGTAALPKGTAAGGRGGAFETRRL</sequence>
<protein>
    <submittedName>
        <fullName evidence="2">Uncharacterized protein</fullName>
    </submittedName>
</protein>
<keyword evidence="1" id="KW-0812">Transmembrane</keyword>